<keyword evidence="2" id="KW-1133">Transmembrane helix</keyword>
<evidence type="ECO:0000313" key="4">
    <source>
        <dbReference type="Proteomes" id="UP000094065"/>
    </source>
</evidence>
<name>A0A1E3HTB9_9TREE</name>
<accession>A0A1E3HTB9</accession>
<dbReference type="RefSeq" id="XP_018993747.1">
    <property type="nucleotide sequence ID" value="XM_019138310.1"/>
</dbReference>
<dbReference type="STRING" id="1295533.A0A1E3HTB9"/>
<keyword evidence="2" id="KW-0812">Transmembrane</keyword>
<dbReference type="Proteomes" id="UP000094065">
    <property type="component" value="Unassembled WGS sequence"/>
</dbReference>
<organism evidence="3 4">
    <name type="scientific">Cryptococcus amylolentus CBS 6039</name>
    <dbReference type="NCBI Taxonomy" id="1295533"/>
    <lineage>
        <taxon>Eukaryota</taxon>
        <taxon>Fungi</taxon>
        <taxon>Dikarya</taxon>
        <taxon>Basidiomycota</taxon>
        <taxon>Agaricomycotina</taxon>
        <taxon>Tremellomycetes</taxon>
        <taxon>Tremellales</taxon>
        <taxon>Cryptococcaceae</taxon>
        <taxon>Cryptococcus</taxon>
    </lineage>
</organism>
<keyword evidence="2" id="KW-0472">Membrane</keyword>
<evidence type="ECO:0000313" key="3">
    <source>
        <dbReference type="EMBL" id="ODN78701.1"/>
    </source>
</evidence>
<reference evidence="3 4" key="1">
    <citation type="submission" date="2016-06" db="EMBL/GenBank/DDBJ databases">
        <title>Evolution of pathogenesis and genome organization in the Tremellales.</title>
        <authorList>
            <person name="Cuomo C."/>
            <person name="Litvintseva A."/>
            <person name="Heitman J."/>
            <person name="Chen Y."/>
            <person name="Sun S."/>
            <person name="Springer D."/>
            <person name="Dromer F."/>
            <person name="Young S."/>
            <person name="Zeng Q."/>
            <person name="Chapman S."/>
            <person name="Gujja S."/>
            <person name="Saif S."/>
            <person name="Birren B."/>
        </authorList>
    </citation>
    <scope>NUCLEOTIDE SEQUENCE [LARGE SCALE GENOMIC DNA]</scope>
    <source>
        <strain evidence="3 4">CBS 6039</strain>
    </source>
</reference>
<protein>
    <recommendedName>
        <fullName evidence="5">Peroxin-14</fullName>
    </recommendedName>
</protein>
<gene>
    <name evidence="3" type="ORF">L202_04276</name>
</gene>
<dbReference type="AlphaFoldDB" id="A0A1E3HTB9"/>
<keyword evidence="4" id="KW-1185">Reference proteome</keyword>
<dbReference type="OrthoDB" id="441517at2759"/>
<feature type="region of interest" description="Disordered" evidence="1">
    <location>
        <begin position="80"/>
        <end position="102"/>
    </location>
</feature>
<evidence type="ECO:0000256" key="2">
    <source>
        <dbReference type="SAM" id="Phobius"/>
    </source>
</evidence>
<proteinExistence type="predicted"/>
<feature type="compositionally biased region" description="Basic and acidic residues" evidence="1">
    <location>
        <begin position="93"/>
        <end position="102"/>
    </location>
</feature>
<sequence length="247" mass="26340">MSSRAAHTPPRTLPEFLQRLAQLLAIVLGVSSAGSAIWSLFILPLLHASFSARKALVDQQSDRAIDITRALSKIRSLSIYGQPSPADTPAEGGEEKEVDGPLEKTSDASLQEIHSSAASESSLTRDSGATPGQAVFPLSNLSTLSSSLSRLTSALESTSTTRTSLISNLESYTSHLHRQLFAARPLGSKGFGGYAVGMGSLDAHLRNEGEVESRGEEWDAVRKDIRAIKGMLLNRRTSTPIVGANRS</sequence>
<comment type="caution">
    <text evidence="3">The sequence shown here is derived from an EMBL/GenBank/DDBJ whole genome shotgun (WGS) entry which is preliminary data.</text>
</comment>
<dbReference type="GeneID" id="30155585"/>
<evidence type="ECO:0000256" key="1">
    <source>
        <dbReference type="SAM" id="MobiDB-lite"/>
    </source>
</evidence>
<evidence type="ECO:0008006" key="5">
    <source>
        <dbReference type="Google" id="ProtNLM"/>
    </source>
</evidence>
<dbReference type="EMBL" id="AWGJ01000006">
    <property type="protein sequence ID" value="ODN78701.1"/>
    <property type="molecule type" value="Genomic_DNA"/>
</dbReference>
<feature type="transmembrane region" description="Helical" evidence="2">
    <location>
        <begin position="20"/>
        <end position="46"/>
    </location>
</feature>